<accession>A0ABD2QB03</accession>
<sequence>MELPEFKYTWDSPFLRSRKSFSRLSPVWNSKTSITNAEDLANVEKILKSLPLNRVLDNDSILKENLTDHLVDLLRISMTAVNPDTKRTASTIMKRLSVSFTWQSMTLFQTKGVELPEPIYRSPSGLISNDQAAAELRCTYLVYLFARKFILYGGKNSWLLDPQLAPDKLKRLSSLNWLLAHQPWNITKKDMESLSLSVSELVFAICLMAHVHALSCFVFATGVRPEIDHPGGSSHTLVDRIRSKSLRSEANGYNRRKSGTLGARELAASEFLKLLSHGAGDSAEEDMASDRVFMDVIRENCDLDKKDPPEWSSRLNFLLDEQDVHPVLHRFLAFNAERPTGYSSFVGAPYQVQTFPWDNDVQAEINQLYEELGNHIGRNFSQAINLTYHT</sequence>
<dbReference type="AlphaFoldDB" id="A0ABD2QB03"/>
<dbReference type="EMBL" id="JBJKFK010000494">
    <property type="protein sequence ID" value="KAL3316709.1"/>
    <property type="molecule type" value="Genomic_DNA"/>
</dbReference>
<dbReference type="GO" id="GO:1904262">
    <property type="term" value="P:negative regulation of TORC1 signaling"/>
    <property type="evidence" value="ECO:0007669"/>
    <property type="project" value="UniProtKB-ARBA"/>
</dbReference>
<dbReference type="PANTHER" id="PTHR12474">
    <property type="entry name" value="P53 REGULATED PA26 NUCLEAR PROTEIN SESTRIN"/>
    <property type="match status" value="1"/>
</dbReference>
<dbReference type="Pfam" id="PF04636">
    <property type="entry name" value="PA26"/>
    <property type="match status" value="1"/>
</dbReference>
<evidence type="ECO:0000256" key="1">
    <source>
        <dbReference type="ARBA" id="ARBA00004496"/>
    </source>
</evidence>
<gene>
    <name evidence="4" type="primary">SESN2</name>
    <name evidence="4" type="ORF">Ciccas_004644</name>
</gene>
<dbReference type="InterPro" id="IPR029032">
    <property type="entry name" value="AhpD-like"/>
</dbReference>
<dbReference type="InterPro" id="IPR006730">
    <property type="entry name" value="Sestrin"/>
</dbReference>
<dbReference type="SUPFAM" id="SSF69118">
    <property type="entry name" value="AhpD-like"/>
    <property type="match status" value="1"/>
</dbReference>
<name>A0ABD2QB03_9PLAT</name>
<evidence type="ECO:0000256" key="2">
    <source>
        <dbReference type="ARBA" id="ARBA00008350"/>
    </source>
</evidence>
<comment type="similarity">
    <text evidence="2">Belongs to the sestrin family.</text>
</comment>
<organism evidence="4 5">
    <name type="scientific">Cichlidogyrus casuarinus</name>
    <dbReference type="NCBI Taxonomy" id="1844966"/>
    <lineage>
        <taxon>Eukaryota</taxon>
        <taxon>Metazoa</taxon>
        <taxon>Spiralia</taxon>
        <taxon>Lophotrochozoa</taxon>
        <taxon>Platyhelminthes</taxon>
        <taxon>Monogenea</taxon>
        <taxon>Monopisthocotylea</taxon>
        <taxon>Dactylogyridea</taxon>
        <taxon>Ancyrocephalidae</taxon>
        <taxon>Cichlidogyrus</taxon>
    </lineage>
</organism>
<keyword evidence="3" id="KW-0963">Cytoplasm</keyword>
<dbReference type="GO" id="GO:0005737">
    <property type="term" value="C:cytoplasm"/>
    <property type="evidence" value="ECO:0007669"/>
    <property type="project" value="UniProtKB-SubCell"/>
</dbReference>
<dbReference type="PANTHER" id="PTHR12474:SF0">
    <property type="entry name" value="SESTRIN HOMOLOG"/>
    <property type="match status" value="1"/>
</dbReference>
<comment type="subcellular location">
    <subcellularLocation>
        <location evidence="1">Cytoplasm</location>
    </subcellularLocation>
</comment>
<comment type="caution">
    <text evidence="4">The sequence shown here is derived from an EMBL/GenBank/DDBJ whole genome shotgun (WGS) entry which is preliminary data.</text>
</comment>
<evidence type="ECO:0000256" key="3">
    <source>
        <dbReference type="ARBA" id="ARBA00022490"/>
    </source>
</evidence>
<evidence type="ECO:0000313" key="5">
    <source>
        <dbReference type="Proteomes" id="UP001626550"/>
    </source>
</evidence>
<proteinExistence type="inferred from homology"/>
<dbReference type="Proteomes" id="UP001626550">
    <property type="component" value="Unassembled WGS sequence"/>
</dbReference>
<reference evidence="4 5" key="1">
    <citation type="submission" date="2024-11" db="EMBL/GenBank/DDBJ databases">
        <title>Adaptive evolution of stress response genes in parasites aligns with host niche diversity.</title>
        <authorList>
            <person name="Hahn C."/>
            <person name="Resl P."/>
        </authorList>
    </citation>
    <scope>NUCLEOTIDE SEQUENCE [LARGE SCALE GENOMIC DNA]</scope>
    <source>
        <strain evidence="4">EGGRZ-B1_66</strain>
        <tissue evidence="4">Body</tissue>
    </source>
</reference>
<keyword evidence="5" id="KW-1185">Reference proteome</keyword>
<evidence type="ECO:0000313" key="4">
    <source>
        <dbReference type="EMBL" id="KAL3316709.1"/>
    </source>
</evidence>
<protein>
    <submittedName>
        <fullName evidence="4">Sestrin-2</fullName>
    </submittedName>
</protein>